<accession>A0ACC0BG76</accession>
<comment type="caution">
    <text evidence="1">The sequence shown here is derived from an EMBL/GenBank/DDBJ whole genome shotgun (WGS) entry which is preliminary data.</text>
</comment>
<evidence type="ECO:0000313" key="1">
    <source>
        <dbReference type="EMBL" id="KAI5671627.1"/>
    </source>
</evidence>
<protein>
    <submittedName>
        <fullName evidence="1">Uncharacterized protein</fullName>
    </submittedName>
</protein>
<gene>
    <name evidence="1" type="ORF">M9H77_11991</name>
</gene>
<reference evidence="2" key="1">
    <citation type="journal article" date="2023" name="Nat. Plants">
        <title>Single-cell RNA sequencing provides a high-resolution roadmap for understanding the multicellular compartmentation of specialized metabolism.</title>
        <authorList>
            <person name="Sun S."/>
            <person name="Shen X."/>
            <person name="Li Y."/>
            <person name="Li Y."/>
            <person name="Wang S."/>
            <person name="Li R."/>
            <person name="Zhang H."/>
            <person name="Shen G."/>
            <person name="Guo B."/>
            <person name="Wei J."/>
            <person name="Xu J."/>
            <person name="St-Pierre B."/>
            <person name="Chen S."/>
            <person name="Sun C."/>
        </authorList>
    </citation>
    <scope>NUCLEOTIDE SEQUENCE [LARGE SCALE GENOMIC DNA]</scope>
</reference>
<proteinExistence type="predicted"/>
<evidence type="ECO:0000313" key="2">
    <source>
        <dbReference type="Proteomes" id="UP001060085"/>
    </source>
</evidence>
<dbReference type="Proteomes" id="UP001060085">
    <property type="component" value="Linkage Group LG03"/>
</dbReference>
<keyword evidence="2" id="KW-1185">Reference proteome</keyword>
<organism evidence="1 2">
    <name type="scientific">Catharanthus roseus</name>
    <name type="common">Madagascar periwinkle</name>
    <name type="synonym">Vinca rosea</name>
    <dbReference type="NCBI Taxonomy" id="4058"/>
    <lineage>
        <taxon>Eukaryota</taxon>
        <taxon>Viridiplantae</taxon>
        <taxon>Streptophyta</taxon>
        <taxon>Embryophyta</taxon>
        <taxon>Tracheophyta</taxon>
        <taxon>Spermatophyta</taxon>
        <taxon>Magnoliopsida</taxon>
        <taxon>eudicotyledons</taxon>
        <taxon>Gunneridae</taxon>
        <taxon>Pentapetalae</taxon>
        <taxon>asterids</taxon>
        <taxon>lamiids</taxon>
        <taxon>Gentianales</taxon>
        <taxon>Apocynaceae</taxon>
        <taxon>Rauvolfioideae</taxon>
        <taxon>Vinceae</taxon>
        <taxon>Catharanthinae</taxon>
        <taxon>Catharanthus</taxon>
    </lineage>
</organism>
<dbReference type="EMBL" id="CM044703">
    <property type="protein sequence ID" value="KAI5671627.1"/>
    <property type="molecule type" value="Genomic_DNA"/>
</dbReference>
<sequence>MRIRGRSGRSLELVFPPDVESSTLKSLPPPAKSSVSSQQDALLIGDHQYEYTVQGKKTILAAASTKPRRYACCDPTSEMSVHDDTDSSISSSSTSRRYGKQKLAPREPKEESPCILV</sequence>
<name>A0ACC0BG76_CATRO</name>